<gene>
    <name evidence="1" type="ORF">FGO68_gene2155</name>
</gene>
<evidence type="ECO:0000313" key="1">
    <source>
        <dbReference type="EMBL" id="TNV80476.1"/>
    </source>
</evidence>
<dbReference type="EMBL" id="RRYP01007470">
    <property type="protein sequence ID" value="TNV80476.1"/>
    <property type="molecule type" value="Genomic_DNA"/>
</dbReference>
<keyword evidence="2" id="KW-1185">Reference proteome</keyword>
<name>A0A8J8NRX9_HALGN</name>
<sequence>MLVMLASLKKLVNLNLHQPDLEEPFCDKILQQITQYAIDNMEGLRTLEFRLQDPPLLKEIMYKHRLIPLIVTFIVDYQAYLIIDMRNGMRWPSQASE</sequence>
<comment type="caution">
    <text evidence="1">The sequence shown here is derived from an EMBL/GenBank/DDBJ whole genome shotgun (WGS) entry which is preliminary data.</text>
</comment>
<organism evidence="1 2">
    <name type="scientific">Halteria grandinella</name>
    <dbReference type="NCBI Taxonomy" id="5974"/>
    <lineage>
        <taxon>Eukaryota</taxon>
        <taxon>Sar</taxon>
        <taxon>Alveolata</taxon>
        <taxon>Ciliophora</taxon>
        <taxon>Intramacronucleata</taxon>
        <taxon>Spirotrichea</taxon>
        <taxon>Stichotrichia</taxon>
        <taxon>Sporadotrichida</taxon>
        <taxon>Halteriidae</taxon>
        <taxon>Halteria</taxon>
    </lineage>
</organism>
<protein>
    <submittedName>
        <fullName evidence="1">Uncharacterized protein</fullName>
    </submittedName>
</protein>
<accession>A0A8J8NRX9</accession>
<dbReference type="AlphaFoldDB" id="A0A8J8NRX9"/>
<evidence type="ECO:0000313" key="2">
    <source>
        <dbReference type="Proteomes" id="UP000785679"/>
    </source>
</evidence>
<reference evidence="1" key="1">
    <citation type="submission" date="2019-06" db="EMBL/GenBank/DDBJ databases">
        <authorList>
            <person name="Zheng W."/>
        </authorList>
    </citation>
    <scope>NUCLEOTIDE SEQUENCE</scope>
    <source>
        <strain evidence="1">QDHG01</strain>
    </source>
</reference>
<proteinExistence type="predicted"/>
<dbReference type="Proteomes" id="UP000785679">
    <property type="component" value="Unassembled WGS sequence"/>
</dbReference>